<dbReference type="UniPathway" id="UPA00664"/>
<dbReference type="Proteomes" id="UP000229749">
    <property type="component" value="Unassembled WGS sequence"/>
</dbReference>
<comment type="subcellular location">
    <subcellularLocation>
        <location evidence="7">Cell membrane</location>
        <topology evidence="7">Multi-pass membrane protein</topology>
    </subcellularLocation>
</comment>
<sequence length="263" mass="30048">MIPYFALTYFTIGPFVIHVWGLLVALGFLLGTAACAWQAKKQGLNANIFWDLLIWVVIGSMLFGRLFHVIFYEPVYFLQNPIKILSVWEGGFSMMGGLVGALFLGIWFLYFKRVKILSYLNIGFFGLPLGIGIGRIGCFLIHDHPGTPTDFILGVKYPDGIVRHDHGLYLSLEGFLLFFLFLWLQKKSIPQGTFLALFLIIDGITRFFLDFLRATDIDFADVRYAGLTPAQYMSIFMIGIGGYFFFKWFKQNKRKNIHPFSSV</sequence>
<dbReference type="AlphaFoldDB" id="A0A2M7XH29"/>
<keyword evidence="3 7" id="KW-0808">Transferase</keyword>
<accession>A0A2M7XH29</accession>
<feature type="transmembrane region" description="Helical" evidence="7">
    <location>
        <begin position="91"/>
        <end position="110"/>
    </location>
</feature>
<evidence type="ECO:0000256" key="4">
    <source>
        <dbReference type="ARBA" id="ARBA00022692"/>
    </source>
</evidence>
<name>A0A2M7XH29_9BACT</name>
<evidence type="ECO:0000313" key="9">
    <source>
        <dbReference type="Proteomes" id="UP000229749"/>
    </source>
</evidence>
<dbReference type="HAMAP" id="MF_01147">
    <property type="entry name" value="Lgt"/>
    <property type="match status" value="1"/>
</dbReference>
<feature type="transmembrane region" description="Helical" evidence="7">
    <location>
        <begin position="229"/>
        <end position="246"/>
    </location>
</feature>
<comment type="pathway">
    <text evidence="7">Protein modification; lipoprotein biosynthesis (diacylglyceryl transfer).</text>
</comment>
<dbReference type="EC" id="2.5.1.145" evidence="7"/>
<evidence type="ECO:0000256" key="5">
    <source>
        <dbReference type="ARBA" id="ARBA00022989"/>
    </source>
</evidence>
<evidence type="ECO:0000256" key="1">
    <source>
        <dbReference type="ARBA" id="ARBA00007150"/>
    </source>
</evidence>
<dbReference type="NCBIfam" id="TIGR00544">
    <property type="entry name" value="lgt"/>
    <property type="match status" value="1"/>
</dbReference>
<feature type="binding site" evidence="7">
    <location>
        <position position="135"/>
    </location>
    <ligand>
        <name>a 1,2-diacyl-sn-glycero-3-phospho-(1'-sn-glycerol)</name>
        <dbReference type="ChEBI" id="CHEBI:64716"/>
    </ligand>
</feature>
<keyword evidence="2 7" id="KW-1003">Cell membrane</keyword>
<dbReference type="PANTHER" id="PTHR30589">
    <property type="entry name" value="PROLIPOPROTEIN DIACYLGLYCERYL TRANSFERASE"/>
    <property type="match status" value="1"/>
</dbReference>
<feature type="transmembrane region" description="Helical" evidence="7">
    <location>
        <begin position="166"/>
        <end position="184"/>
    </location>
</feature>
<evidence type="ECO:0000256" key="2">
    <source>
        <dbReference type="ARBA" id="ARBA00022475"/>
    </source>
</evidence>
<dbReference type="PANTHER" id="PTHR30589:SF0">
    <property type="entry name" value="PHOSPHATIDYLGLYCEROL--PROLIPOPROTEIN DIACYLGLYCERYL TRANSFERASE"/>
    <property type="match status" value="1"/>
</dbReference>
<evidence type="ECO:0000256" key="7">
    <source>
        <dbReference type="HAMAP-Rule" id="MF_01147"/>
    </source>
</evidence>
<dbReference type="GO" id="GO:0042158">
    <property type="term" value="P:lipoprotein biosynthetic process"/>
    <property type="evidence" value="ECO:0007669"/>
    <property type="project" value="UniProtKB-UniRule"/>
</dbReference>
<feature type="transmembrane region" description="Helical" evidence="7">
    <location>
        <begin position="122"/>
        <end position="142"/>
    </location>
</feature>
<gene>
    <name evidence="7 8" type="primary">lgt</name>
    <name evidence="8" type="ORF">CO172_02825</name>
</gene>
<comment type="catalytic activity">
    <reaction evidence="7">
        <text>L-cysteinyl-[prolipoprotein] + a 1,2-diacyl-sn-glycero-3-phospho-(1'-sn-glycerol) = an S-1,2-diacyl-sn-glyceryl-L-cysteinyl-[prolipoprotein] + sn-glycerol 1-phosphate + H(+)</text>
        <dbReference type="Rhea" id="RHEA:56712"/>
        <dbReference type="Rhea" id="RHEA-COMP:14679"/>
        <dbReference type="Rhea" id="RHEA-COMP:14680"/>
        <dbReference type="ChEBI" id="CHEBI:15378"/>
        <dbReference type="ChEBI" id="CHEBI:29950"/>
        <dbReference type="ChEBI" id="CHEBI:57685"/>
        <dbReference type="ChEBI" id="CHEBI:64716"/>
        <dbReference type="ChEBI" id="CHEBI:140658"/>
        <dbReference type="EC" id="2.5.1.145"/>
    </reaction>
</comment>
<evidence type="ECO:0000256" key="3">
    <source>
        <dbReference type="ARBA" id="ARBA00022679"/>
    </source>
</evidence>
<keyword evidence="4 7" id="KW-0812">Transmembrane</keyword>
<evidence type="ECO:0000313" key="8">
    <source>
        <dbReference type="EMBL" id="PJA47173.1"/>
    </source>
</evidence>
<comment type="caution">
    <text evidence="8">The sequence shown here is derived from an EMBL/GenBank/DDBJ whole genome shotgun (WGS) entry which is preliminary data.</text>
</comment>
<reference evidence="9" key="1">
    <citation type="submission" date="2017-09" db="EMBL/GenBank/DDBJ databases">
        <title>Depth-based differentiation of microbial function through sediment-hosted aquifers and enrichment of novel symbionts in the deep terrestrial subsurface.</title>
        <authorList>
            <person name="Probst A.J."/>
            <person name="Ladd B."/>
            <person name="Jarett J.K."/>
            <person name="Geller-Mcgrath D.E."/>
            <person name="Sieber C.M.K."/>
            <person name="Emerson J.B."/>
            <person name="Anantharaman K."/>
            <person name="Thomas B.C."/>
            <person name="Malmstrom R."/>
            <person name="Stieglmeier M."/>
            <person name="Klingl A."/>
            <person name="Woyke T."/>
            <person name="Ryan C.M."/>
            <person name="Banfield J.F."/>
        </authorList>
    </citation>
    <scope>NUCLEOTIDE SEQUENCE [LARGE SCALE GENOMIC DNA]</scope>
</reference>
<feature type="transmembrane region" description="Helical" evidence="7">
    <location>
        <begin position="49"/>
        <end position="71"/>
    </location>
</feature>
<comment type="similarity">
    <text evidence="1 7">Belongs to the Lgt family.</text>
</comment>
<dbReference type="EMBL" id="PFWS01000044">
    <property type="protein sequence ID" value="PJA47173.1"/>
    <property type="molecule type" value="Genomic_DNA"/>
</dbReference>
<comment type="function">
    <text evidence="7">Catalyzes the transfer of the diacylglyceryl group from phosphatidylglycerol to the sulfhydryl group of the N-terminal cysteine of a prolipoprotein, the first step in the formation of mature lipoproteins.</text>
</comment>
<feature type="transmembrane region" description="Helical" evidence="7">
    <location>
        <begin position="12"/>
        <end position="37"/>
    </location>
</feature>
<keyword evidence="5 7" id="KW-1133">Transmembrane helix</keyword>
<keyword evidence="6 7" id="KW-0472">Membrane</keyword>
<keyword evidence="8" id="KW-0449">Lipoprotein</keyword>
<evidence type="ECO:0000256" key="6">
    <source>
        <dbReference type="ARBA" id="ARBA00023136"/>
    </source>
</evidence>
<dbReference type="InterPro" id="IPR001640">
    <property type="entry name" value="Lgt"/>
</dbReference>
<protein>
    <recommendedName>
        <fullName evidence="7">Phosphatidylglycerol--prolipoprotein diacylglyceryl transferase</fullName>
        <ecNumber evidence="7">2.5.1.145</ecNumber>
    </recommendedName>
</protein>
<organism evidence="8 9">
    <name type="scientific">Candidatus Uhrbacteria bacterium CG_4_9_14_3_um_filter_36_7</name>
    <dbReference type="NCBI Taxonomy" id="1975033"/>
    <lineage>
        <taxon>Bacteria</taxon>
        <taxon>Candidatus Uhriibacteriota</taxon>
    </lineage>
</organism>
<feature type="transmembrane region" description="Helical" evidence="7">
    <location>
        <begin position="191"/>
        <end position="209"/>
    </location>
</feature>
<dbReference type="GO" id="GO:0008961">
    <property type="term" value="F:phosphatidylglycerol-prolipoprotein diacylglyceryl transferase activity"/>
    <property type="evidence" value="ECO:0007669"/>
    <property type="project" value="UniProtKB-UniRule"/>
</dbReference>
<dbReference type="Pfam" id="PF01790">
    <property type="entry name" value="LGT"/>
    <property type="match status" value="1"/>
</dbReference>
<proteinExistence type="inferred from homology"/>
<dbReference type="GO" id="GO:0005886">
    <property type="term" value="C:plasma membrane"/>
    <property type="evidence" value="ECO:0007669"/>
    <property type="project" value="UniProtKB-SubCell"/>
</dbReference>